<organism evidence="1 2">
    <name type="scientific">Stutzerimonas stutzeri</name>
    <name type="common">Pseudomonas stutzeri</name>
    <dbReference type="NCBI Taxonomy" id="316"/>
    <lineage>
        <taxon>Bacteria</taxon>
        <taxon>Pseudomonadati</taxon>
        <taxon>Pseudomonadota</taxon>
        <taxon>Gammaproteobacteria</taxon>
        <taxon>Pseudomonadales</taxon>
        <taxon>Pseudomonadaceae</taxon>
        <taxon>Stutzerimonas</taxon>
    </lineage>
</organism>
<evidence type="ECO:0000313" key="1">
    <source>
        <dbReference type="EMBL" id="AHL77659.1"/>
    </source>
</evidence>
<reference evidence="1 2" key="2">
    <citation type="submission" date="2014-03" db="EMBL/GenBank/DDBJ databases">
        <authorList>
            <person name="Baltrus D."/>
            <person name="Dougherty K."/>
        </authorList>
    </citation>
    <scope>NUCLEOTIDE SEQUENCE</scope>
    <source>
        <strain evidence="1 2">28a24</strain>
    </source>
</reference>
<protein>
    <submittedName>
        <fullName evidence="1">Uncharacterized protein</fullName>
    </submittedName>
</protein>
<sequence length="68" mass="7596">MTARDSPLAQPDVSRARLSYPFGYSGLWACSEICVAMVVPQISRAKLSTQVVRTHWVAVFILETSQLR</sequence>
<dbReference type="KEGG" id="pstt:CH92_13535"/>
<reference evidence="2" key="1">
    <citation type="journal article" date="2014" name="Genome Announc.">
        <title>Complete Genome Sequence of the Highly Transformable Pseudomonas stutzeri Strain 28a24.</title>
        <authorList>
            <person name="Smith B.A."/>
            <person name="Dougherty K.M."/>
            <person name="Baltrus D.A."/>
        </authorList>
    </citation>
    <scope>NUCLEOTIDE SEQUENCE [LARGE SCALE GENOMIC DNA]</scope>
    <source>
        <strain evidence="2">28a24</strain>
    </source>
</reference>
<evidence type="ECO:0000313" key="2">
    <source>
        <dbReference type="Proteomes" id="UP000019522"/>
    </source>
</evidence>
<dbReference type="Proteomes" id="UP000019522">
    <property type="component" value="Chromosome"/>
</dbReference>
<gene>
    <name evidence="1" type="ORF">CH92_13535</name>
</gene>
<dbReference type="AlphaFoldDB" id="W8R4T8"/>
<proteinExistence type="predicted"/>
<dbReference type="EMBL" id="CP007441">
    <property type="protein sequence ID" value="AHL77659.1"/>
    <property type="molecule type" value="Genomic_DNA"/>
</dbReference>
<accession>W8R4T8</accession>
<name>W8R4T8_STUST</name>